<dbReference type="STRING" id="1452487.AVW16_08890"/>
<evidence type="ECO:0000256" key="5">
    <source>
        <dbReference type="ARBA" id="ARBA00022448"/>
    </source>
</evidence>
<dbReference type="InterPro" id="IPR000014">
    <property type="entry name" value="PAS"/>
</dbReference>
<keyword evidence="7" id="KW-0597">Phosphoprotein</keyword>
<evidence type="ECO:0000256" key="6">
    <source>
        <dbReference type="ARBA" id="ARBA00022475"/>
    </source>
</evidence>
<dbReference type="PROSITE" id="PS50112">
    <property type="entry name" value="PAS"/>
    <property type="match status" value="1"/>
</dbReference>
<evidence type="ECO:0000256" key="15">
    <source>
        <dbReference type="ARBA" id="ARBA00023012"/>
    </source>
</evidence>
<evidence type="ECO:0000256" key="17">
    <source>
        <dbReference type="ARBA" id="ARBA00025207"/>
    </source>
</evidence>
<dbReference type="InterPro" id="IPR036890">
    <property type="entry name" value="HATPase_C_sf"/>
</dbReference>
<dbReference type="EC" id="2.7.13.3" evidence="3"/>
<evidence type="ECO:0000256" key="9">
    <source>
        <dbReference type="ARBA" id="ARBA00022679"/>
    </source>
</evidence>
<protein>
    <recommendedName>
        <fullName evidence="4">Phosphate regulon sensor protein PhoR</fullName>
        <ecNumber evidence="3">2.7.13.3</ecNumber>
    </recommendedName>
</protein>
<feature type="domain" description="Histidine kinase" evidence="19">
    <location>
        <begin position="212"/>
        <end position="428"/>
    </location>
</feature>
<dbReference type="Proteomes" id="UP000076625">
    <property type="component" value="Unassembled WGS sequence"/>
</dbReference>
<evidence type="ECO:0000256" key="1">
    <source>
        <dbReference type="ARBA" id="ARBA00000085"/>
    </source>
</evidence>
<evidence type="ECO:0000256" key="16">
    <source>
        <dbReference type="ARBA" id="ARBA00023136"/>
    </source>
</evidence>
<dbReference type="FunFam" id="1.10.287.130:FF:000001">
    <property type="entry name" value="Two-component sensor histidine kinase"/>
    <property type="match status" value="1"/>
</dbReference>
<dbReference type="GO" id="GO:0000155">
    <property type="term" value="F:phosphorelay sensor kinase activity"/>
    <property type="evidence" value="ECO:0007669"/>
    <property type="project" value="InterPro"/>
</dbReference>
<evidence type="ECO:0000259" key="19">
    <source>
        <dbReference type="PROSITE" id="PS50109"/>
    </source>
</evidence>
<dbReference type="NCBIfam" id="NF008235">
    <property type="entry name" value="PRK11006.1"/>
    <property type="match status" value="1"/>
</dbReference>
<keyword evidence="22" id="KW-1185">Reference proteome</keyword>
<dbReference type="Pfam" id="PF00512">
    <property type="entry name" value="HisKA"/>
    <property type="match status" value="1"/>
</dbReference>
<evidence type="ECO:0000256" key="14">
    <source>
        <dbReference type="ARBA" id="ARBA00022989"/>
    </source>
</evidence>
<evidence type="ECO:0000256" key="11">
    <source>
        <dbReference type="ARBA" id="ARBA00022741"/>
    </source>
</evidence>
<dbReference type="RefSeq" id="WP_066611140.1">
    <property type="nucleotide sequence ID" value="NZ_LQQU01000015.1"/>
</dbReference>
<evidence type="ECO:0000256" key="13">
    <source>
        <dbReference type="ARBA" id="ARBA00022840"/>
    </source>
</evidence>
<dbReference type="SMART" id="SM00091">
    <property type="entry name" value="PAS"/>
    <property type="match status" value="1"/>
</dbReference>
<dbReference type="SUPFAM" id="SSF47384">
    <property type="entry name" value="Homodimeric domain of signal transducing histidine kinase"/>
    <property type="match status" value="1"/>
</dbReference>
<name>A0A165FHB2_9NEIS</name>
<dbReference type="InterPro" id="IPR005467">
    <property type="entry name" value="His_kinase_dom"/>
</dbReference>
<dbReference type="CDD" id="cd00082">
    <property type="entry name" value="HisKA"/>
    <property type="match status" value="1"/>
</dbReference>
<dbReference type="GO" id="GO:0016036">
    <property type="term" value="P:cellular response to phosphate starvation"/>
    <property type="evidence" value="ECO:0007669"/>
    <property type="project" value="TreeGrafter"/>
</dbReference>
<dbReference type="GO" id="GO:0005524">
    <property type="term" value="F:ATP binding"/>
    <property type="evidence" value="ECO:0007669"/>
    <property type="project" value="UniProtKB-KW"/>
</dbReference>
<feature type="transmembrane region" description="Helical" evidence="18">
    <location>
        <begin position="34"/>
        <end position="54"/>
    </location>
</feature>
<dbReference type="Pfam" id="PF02518">
    <property type="entry name" value="HATPase_c"/>
    <property type="match status" value="1"/>
</dbReference>
<accession>A0A165FHB2</accession>
<evidence type="ECO:0000313" key="22">
    <source>
        <dbReference type="Proteomes" id="UP000076625"/>
    </source>
</evidence>
<keyword evidence="11" id="KW-0547">Nucleotide-binding</keyword>
<comment type="subcellular location">
    <subcellularLocation>
        <location evidence="2">Cell inner membrane</location>
        <topology evidence="2">Multi-pass membrane protein</topology>
    </subcellularLocation>
</comment>
<dbReference type="Pfam" id="PF11808">
    <property type="entry name" value="PhoR"/>
    <property type="match status" value="1"/>
</dbReference>
<keyword evidence="9" id="KW-0808">Transferase</keyword>
<keyword evidence="13" id="KW-0067">ATP-binding</keyword>
<keyword evidence="5" id="KW-0813">Transport</keyword>
<proteinExistence type="predicted"/>
<keyword evidence="15" id="KW-0902">Two-component regulatory system</keyword>
<dbReference type="InterPro" id="IPR014310">
    <property type="entry name" value="Sig_transdc_His_kinase_PhoR"/>
</dbReference>
<dbReference type="InterPro" id="IPR035965">
    <property type="entry name" value="PAS-like_dom_sf"/>
</dbReference>
<dbReference type="InterPro" id="IPR004358">
    <property type="entry name" value="Sig_transdc_His_kin-like_C"/>
</dbReference>
<comment type="caution">
    <text evidence="21">The sequence shown here is derived from an EMBL/GenBank/DDBJ whole genome shotgun (WGS) entry which is preliminary data.</text>
</comment>
<evidence type="ECO:0000259" key="20">
    <source>
        <dbReference type="PROSITE" id="PS50112"/>
    </source>
</evidence>
<evidence type="ECO:0000313" key="21">
    <source>
        <dbReference type="EMBL" id="KZE33272.1"/>
    </source>
</evidence>
<dbReference type="Gene3D" id="3.30.565.10">
    <property type="entry name" value="Histidine kinase-like ATPase, C-terminal domain"/>
    <property type="match status" value="1"/>
</dbReference>
<dbReference type="Gene3D" id="1.10.287.130">
    <property type="match status" value="1"/>
</dbReference>
<evidence type="ECO:0000256" key="10">
    <source>
        <dbReference type="ARBA" id="ARBA00022692"/>
    </source>
</evidence>
<dbReference type="InterPro" id="IPR003661">
    <property type="entry name" value="HisK_dim/P_dom"/>
</dbReference>
<evidence type="ECO:0000256" key="8">
    <source>
        <dbReference type="ARBA" id="ARBA00022592"/>
    </source>
</evidence>
<keyword evidence="6" id="KW-1003">Cell membrane</keyword>
<keyword evidence="8" id="KW-0592">Phosphate transport</keyword>
<evidence type="ECO:0000256" key="18">
    <source>
        <dbReference type="SAM" id="Phobius"/>
    </source>
</evidence>
<dbReference type="SUPFAM" id="SSF55874">
    <property type="entry name" value="ATPase domain of HSP90 chaperone/DNA topoisomerase II/histidine kinase"/>
    <property type="match status" value="1"/>
</dbReference>
<dbReference type="FunFam" id="3.30.565.10:FF:000006">
    <property type="entry name" value="Sensor histidine kinase WalK"/>
    <property type="match status" value="1"/>
</dbReference>
<gene>
    <name evidence="21" type="ORF">AVW16_08890</name>
</gene>
<evidence type="ECO:0000256" key="2">
    <source>
        <dbReference type="ARBA" id="ARBA00004429"/>
    </source>
</evidence>
<evidence type="ECO:0000256" key="12">
    <source>
        <dbReference type="ARBA" id="ARBA00022777"/>
    </source>
</evidence>
<dbReference type="AlphaFoldDB" id="A0A165FHB2"/>
<keyword evidence="16 18" id="KW-0472">Membrane</keyword>
<dbReference type="SMART" id="SM00388">
    <property type="entry name" value="HisKA"/>
    <property type="match status" value="1"/>
</dbReference>
<comment type="catalytic activity">
    <reaction evidence="1">
        <text>ATP + protein L-histidine = ADP + protein N-phospho-L-histidine.</text>
        <dbReference type="EC" id="2.7.13.3"/>
    </reaction>
</comment>
<evidence type="ECO:0000256" key="3">
    <source>
        <dbReference type="ARBA" id="ARBA00012438"/>
    </source>
</evidence>
<dbReference type="CDD" id="cd00130">
    <property type="entry name" value="PAS"/>
    <property type="match status" value="1"/>
</dbReference>
<sequence>MREFLQRTLIGALVVAFLSLLVWGALGAVEALSLALFCVLLWLAFHLYHIALLLRWLRHPGSERVPDGFGSWHMVFMTLYRQARAQSQNKKKLTNVLERFISAGEAMPDGVVVLDEHDRIEWLNPSAVEHLGLNRKEDVGNQILNLVRQPNFHAYMAADNFSQPLILRFVQPSERVLAIQLVPFDSTRKLLLSRDITQLERVQTVHRDFVANVSHELRTPLTVIGGFLETFADMDEPDPAMLKQFMPMMLEQTRRMQSLVEDLLTLSRLENSPKAVPNEKVNMDELLATLRTEAEGLSQGRHTIVCEQRSRRWLWGSENELHSAFGNLVSNAIRYTPEGGTVTLAWRDCGQKAVFSVSDTGIGIPREHIPRLTERFYRVDRGRSRGNGGTGLGLAIVKHVLARHHAKLEIASEPDKGSTFSAVFGAERLAEAERLGQP</sequence>
<dbReference type="Gene3D" id="3.30.450.20">
    <property type="entry name" value="PAS domain"/>
    <property type="match status" value="1"/>
</dbReference>
<dbReference type="GO" id="GO:0005886">
    <property type="term" value="C:plasma membrane"/>
    <property type="evidence" value="ECO:0007669"/>
    <property type="project" value="UniProtKB-SubCell"/>
</dbReference>
<keyword evidence="12 21" id="KW-0418">Kinase</keyword>
<dbReference type="Pfam" id="PF13188">
    <property type="entry name" value="PAS_8"/>
    <property type="match status" value="1"/>
</dbReference>
<dbReference type="PANTHER" id="PTHR45453">
    <property type="entry name" value="PHOSPHATE REGULON SENSOR PROTEIN PHOR"/>
    <property type="match status" value="1"/>
</dbReference>
<dbReference type="PROSITE" id="PS50109">
    <property type="entry name" value="HIS_KIN"/>
    <property type="match status" value="1"/>
</dbReference>
<dbReference type="EMBL" id="LQQU01000015">
    <property type="protein sequence ID" value="KZE33272.1"/>
    <property type="molecule type" value="Genomic_DNA"/>
</dbReference>
<dbReference type="SMART" id="SM00387">
    <property type="entry name" value="HATPase_c"/>
    <property type="match status" value="1"/>
</dbReference>
<dbReference type="InterPro" id="IPR050351">
    <property type="entry name" value="BphY/WalK/GraS-like"/>
</dbReference>
<dbReference type="PANTHER" id="PTHR45453:SF1">
    <property type="entry name" value="PHOSPHATE REGULON SENSOR PROTEIN PHOR"/>
    <property type="match status" value="1"/>
</dbReference>
<dbReference type="GO" id="GO:0006817">
    <property type="term" value="P:phosphate ion transport"/>
    <property type="evidence" value="ECO:0007669"/>
    <property type="project" value="UniProtKB-KW"/>
</dbReference>
<evidence type="ECO:0000256" key="4">
    <source>
        <dbReference type="ARBA" id="ARBA00019665"/>
    </source>
</evidence>
<dbReference type="GO" id="GO:0004721">
    <property type="term" value="F:phosphoprotein phosphatase activity"/>
    <property type="evidence" value="ECO:0007669"/>
    <property type="project" value="InterPro"/>
</dbReference>
<dbReference type="PRINTS" id="PR00344">
    <property type="entry name" value="BCTRLSENSOR"/>
</dbReference>
<reference evidence="22" key="1">
    <citation type="submission" date="2016-01" db="EMBL/GenBank/DDBJ databases">
        <title>Draft genome of Chromobacterium sp. F49.</title>
        <authorList>
            <person name="Hong K.W."/>
        </authorList>
    </citation>
    <scope>NUCLEOTIDE SEQUENCE [LARGE SCALE GENOMIC DNA]</scope>
    <source>
        <strain evidence="22">CN10</strain>
    </source>
</reference>
<keyword evidence="14 18" id="KW-1133">Transmembrane helix</keyword>
<dbReference type="InterPro" id="IPR021766">
    <property type="entry name" value="PhoR_N"/>
</dbReference>
<dbReference type="InterPro" id="IPR003594">
    <property type="entry name" value="HATPase_dom"/>
</dbReference>
<feature type="domain" description="PAS" evidence="20">
    <location>
        <begin position="89"/>
        <end position="151"/>
    </location>
</feature>
<dbReference type="SUPFAM" id="SSF55785">
    <property type="entry name" value="PYP-like sensor domain (PAS domain)"/>
    <property type="match status" value="1"/>
</dbReference>
<organism evidence="21 22">
    <name type="scientific">Crenobacter luteus</name>
    <dbReference type="NCBI Taxonomy" id="1452487"/>
    <lineage>
        <taxon>Bacteria</taxon>
        <taxon>Pseudomonadati</taxon>
        <taxon>Pseudomonadota</taxon>
        <taxon>Betaproteobacteria</taxon>
        <taxon>Neisseriales</taxon>
        <taxon>Neisseriaceae</taxon>
        <taxon>Crenobacter</taxon>
    </lineage>
</organism>
<keyword evidence="10 18" id="KW-0812">Transmembrane</keyword>
<evidence type="ECO:0000256" key="7">
    <source>
        <dbReference type="ARBA" id="ARBA00022553"/>
    </source>
</evidence>
<comment type="function">
    <text evidence="17">Member of the two-component regulatory system PhoR/PhoB involved in the phosphate regulon genes expression. PhoR may function as a membrane-associated protein kinase that phosphorylates PhoB in response to environmental signals.</text>
</comment>
<dbReference type="InterPro" id="IPR036097">
    <property type="entry name" value="HisK_dim/P_sf"/>
</dbReference>
<dbReference type="NCBIfam" id="TIGR02966">
    <property type="entry name" value="phoR_proteo"/>
    <property type="match status" value="1"/>
</dbReference>
<dbReference type="OrthoDB" id="9813151at2"/>